<evidence type="ECO:0000313" key="4">
    <source>
        <dbReference type="EMBL" id="WAX55334.1"/>
    </source>
</evidence>
<evidence type="ECO:0000259" key="3">
    <source>
        <dbReference type="PROSITE" id="PS50006"/>
    </source>
</evidence>
<keyword evidence="5" id="KW-1185">Reference proteome</keyword>
<name>A0ABY7JVX7_9ACTN</name>
<dbReference type="Proteomes" id="UP001164693">
    <property type="component" value="Chromosome"/>
</dbReference>
<dbReference type="InterPro" id="IPR022128">
    <property type="entry name" value="FhaA_N"/>
</dbReference>
<organism evidence="4 5">
    <name type="scientific">Jatrophihabitans cynanchi</name>
    <dbReference type="NCBI Taxonomy" id="2944128"/>
    <lineage>
        <taxon>Bacteria</taxon>
        <taxon>Bacillati</taxon>
        <taxon>Actinomycetota</taxon>
        <taxon>Actinomycetes</taxon>
        <taxon>Jatrophihabitantales</taxon>
        <taxon>Jatrophihabitantaceae</taxon>
        <taxon>Jatrophihabitans</taxon>
    </lineage>
</organism>
<protein>
    <submittedName>
        <fullName evidence="4">DUF3662 and FHA domain-containing protein</fullName>
    </submittedName>
</protein>
<dbReference type="RefSeq" id="WP_269441842.1">
    <property type="nucleotide sequence ID" value="NZ_CP097463.1"/>
</dbReference>
<keyword evidence="1" id="KW-0597">Phosphoprotein</keyword>
<dbReference type="Gene3D" id="2.60.200.20">
    <property type="match status" value="1"/>
</dbReference>
<proteinExistence type="predicted"/>
<evidence type="ECO:0000256" key="1">
    <source>
        <dbReference type="ARBA" id="ARBA00022553"/>
    </source>
</evidence>
<dbReference type="SMART" id="SM00240">
    <property type="entry name" value="FHA"/>
    <property type="match status" value="1"/>
</dbReference>
<feature type="region of interest" description="Disordered" evidence="2">
    <location>
        <begin position="117"/>
        <end position="219"/>
    </location>
</feature>
<dbReference type="InterPro" id="IPR000253">
    <property type="entry name" value="FHA_dom"/>
</dbReference>
<evidence type="ECO:0000313" key="5">
    <source>
        <dbReference type="Proteomes" id="UP001164693"/>
    </source>
</evidence>
<dbReference type="CDD" id="cd00060">
    <property type="entry name" value="FHA"/>
    <property type="match status" value="1"/>
</dbReference>
<gene>
    <name evidence="4" type="ORF">M6B22_12340</name>
</gene>
<dbReference type="InterPro" id="IPR008984">
    <property type="entry name" value="SMAD_FHA_dom_sf"/>
</dbReference>
<feature type="domain" description="FHA" evidence="3">
    <location>
        <begin position="232"/>
        <end position="281"/>
    </location>
</feature>
<dbReference type="InterPro" id="IPR050923">
    <property type="entry name" value="Cell_Proc_Reg/RNA_Proc"/>
</dbReference>
<accession>A0ABY7JVX7</accession>
<dbReference type="InterPro" id="IPR042287">
    <property type="entry name" value="FhaA_N_sf"/>
</dbReference>
<reference evidence="4" key="1">
    <citation type="submission" date="2022-05" db="EMBL/GenBank/DDBJ databases">
        <title>Jatrophihabitans sp. SB3-54 whole genome sequence.</title>
        <authorList>
            <person name="Suh M.K."/>
            <person name="Eom M.K."/>
            <person name="Kim J.S."/>
            <person name="Kim H.S."/>
            <person name="Do H.E."/>
            <person name="Shin Y.K."/>
            <person name="Lee J.-S."/>
        </authorList>
    </citation>
    <scope>NUCLEOTIDE SEQUENCE</scope>
    <source>
        <strain evidence="4">SB3-54</strain>
    </source>
</reference>
<dbReference type="SUPFAM" id="SSF49879">
    <property type="entry name" value="SMAD/FHA domain"/>
    <property type="match status" value="1"/>
</dbReference>
<dbReference type="Gene3D" id="3.30.2320.60">
    <property type="entry name" value="FhaA, phosphopeptide-binding domain (DUF3662)"/>
    <property type="match status" value="1"/>
</dbReference>
<dbReference type="PROSITE" id="PS50006">
    <property type="entry name" value="FHA_DOMAIN"/>
    <property type="match status" value="1"/>
</dbReference>
<feature type="compositionally biased region" description="Pro residues" evidence="2">
    <location>
        <begin position="141"/>
        <end position="162"/>
    </location>
</feature>
<dbReference type="EMBL" id="CP097463">
    <property type="protein sequence ID" value="WAX55334.1"/>
    <property type="molecule type" value="Genomic_DNA"/>
</dbReference>
<dbReference type="Pfam" id="PF00498">
    <property type="entry name" value="FHA"/>
    <property type="match status" value="1"/>
</dbReference>
<feature type="compositionally biased region" description="Pro residues" evidence="2">
    <location>
        <begin position="170"/>
        <end position="193"/>
    </location>
</feature>
<evidence type="ECO:0000256" key="2">
    <source>
        <dbReference type="SAM" id="MobiDB-lite"/>
    </source>
</evidence>
<sequence>MSLAQRFERRLEGLVGGAFARVFKGQVEPVEIGSALQREAADRKNVMGNGQVLCPNRYRVTLSPSDHERLVPWETQLTNSLAELLQDSLDENRWTTIGDIEVYLARDDELHTGVFGVASRMEPQAPPRRRPYDSLSMPAVPGLPPGEYPPPPTYSAPQPPAYSAPQPQSYGPPPGAYAPPPGYAPPAPQPAPPGNQQYGPPQGPPPGQPRRPGASVTVDQTHQRFELRHGSNVIGRGTDADLQLLDQGISRRHLDIQFDGNFATVYDLGSTNGTAVNGHEVGSQVLRHGDVIRIGHTRLVFQQDTQ</sequence>
<dbReference type="PANTHER" id="PTHR23308">
    <property type="entry name" value="NUCLEAR INHIBITOR OF PROTEIN PHOSPHATASE-1"/>
    <property type="match status" value="1"/>
</dbReference>
<dbReference type="Pfam" id="PF12401">
    <property type="entry name" value="FhaA_N"/>
    <property type="match status" value="1"/>
</dbReference>